<name>A0A4Q5AMN2_9BIFI</name>
<comment type="caution">
    <text evidence="1">The sequence shown here is derived from an EMBL/GenBank/DDBJ whole genome shotgun (WGS) entry which is preliminary data.</text>
</comment>
<accession>A0A4Q5AMN2</accession>
<proteinExistence type="predicted"/>
<gene>
    <name evidence="1" type="ORF">PG2017B_0812</name>
</gene>
<sequence>MSNNIETARNLHPDPRCLKQRQMWKTSVQANAEKWRYELAAGETVGGVSCWSPLTTTSLCGHVLFARIRSGQPTVFDNLKIEYGATIAKQGEWIAARIPDNVTGSIMIRTTHGPFVLEQVGVYTPDDWEKLYAAYQKCDVTYPWVAGPRDATMAGERGPWEL</sequence>
<dbReference type="RefSeq" id="WP_129870735.1">
    <property type="nucleotide sequence ID" value="NZ_RYUO01000002.1"/>
</dbReference>
<reference evidence="1 2" key="1">
    <citation type="submission" date="2018-12" db="EMBL/GenBank/DDBJ databases">
        <title>Unveiling genomic diversity among members of the Bifidobacterium pseudolongum species, a widely distributed gut commensal of the animal kingdom.</title>
        <authorList>
            <person name="Lugli G.A."/>
            <person name="Duranti S."/>
            <person name="Albert K."/>
            <person name="Mancabelli L."/>
            <person name="Napoli S."/>
            <person name="Viappiani A."/>
            <person name="Anzalone R."/>
            <person name="Longhi G."/>
            <person name="Milani C."/>
            <person name="Turroni F."/>
            <person name="Alessandri G."/>
            <person name="Sela D.A."/>
            <person name="Van Sinderen D."/>
            <person name="Ventura M."/>
        </authorList>
    </citation>
    <scope>NUCLEOTIDE SEQUENCE [LARGE SCALE GENOMIC DNA]</scope>
    <source>
        <strain evidence="1 2">2017B</strain>
    </source>
</reference>
<dbReference type="AlphaFoldDB" id="A0A4Q5AMN2"/>
<dbReference type="Proteomes" id="UP000291920">
    <property type="component" value="Unassembled WGS sequence"/>
</dbReference>
<protein>
    <submittedName>
        <fullName evidence="1">Uncharacterized protein</fullName>
    </submittedName>
</protein>
<evidence type="ECO:0000313" key="2">
    <source>
        <dbReference type="Proteomes" id="UP000291920"/>
    </source>
</evidence>
<evidence type="ECO:0000313" key="1">
    <source>
        <dbReference type="EMBL" id="RYQ31002.1"/>
    </source>
</evidence>
<organism evidence="1 2">
    <name type="scientific">Bifidobacterium pseudolongum subsp. globosum</name>
    <dbReference type="NCBI Taxonomy" id="1690"/>
    <lineage>
        <taxon>Bacteria</taxon>
        <taxon>Bacillati</taxon>
        <taxon>Actinomycetota</taxon>
        <taxon>Actinomycetes</taxon>
        <taxon>Bifidobacteriales</taxon>
        <taxon>Bifidobacteriaceae</taxon>
        <taxon>Bifidobacterium</taxon>
    </lineage>
</organism>
<dbReference type="EMBL" id="RYUT01000002">
    <property type="protein sequence ID" value="RYQ31002.1"/>
    <property type="molecule type" value="Genomic_DNA"/>
</dbReference>